<dbReference type="AlphaFoldDB" id="K7MCX5"/>
<dbReference type="Gramene" id="KRH13108">
    <property type="protein sequence ID" value="KRH13108"/>
    <property type="gene ID" value="GLYMA_15G216500"/>
</dbReference>
<dbReference type="Proteomes" id="UP000008827">
    <property type="component" value="Chromosome 15"/>
</dbReference>
<dbReference type="ExpressionAtlas" id="K7MCX5">
    <property type="expression patterns" value="baseline"/>
</dbReference>
<dbReference type="EnsemblPlants" id="KRH13108">
    <property type="protein sequence ID" value="KRH13108"/>
    <property type="gene ID" value="GLYMA_15G216500"/>
</dbReference>
<dbReference type="EMBL" id="CM000848">
    <property type="protein sequence ID" value="KRH13108.1"/>
    <property type="molecule type" value="Genomic_DNA"/>
</dbReference>
<organism evidence="2">
    <name type="scientific">Glycine max</name>
    <name type="common">Soybean</name>
    <name type="synonym">Glycine hispida</name>
    <dbReference type="NCBI Taxonomy" id="3847"/>
    <lineage>
        <taxon>Eukaryota</taxon>
        <taxon>Viridiplantae</taxon>
        <taxon>Streptophyta</taxon>
        <taxon>Embryophyta</taxon>
        <taxon>Tracheophyta</taxon>
        <taxon>Spermatophyta</taxon>
        <taxon>Magnoliopsida</taxon>
        <taxon>eudicotyledons</taxon>
        <taxon>Gunneridae</taxon>
        <taxon>Pentapetalae</taxon>
        <taxon>rosids</taxon>
        <taxon>fabids</taxon>
        <taxon>Fabales</taxon>
        <taxon>Fabaceae</taxon>
        <taxon>Papilionoideae</taxon>
        <taxon>50 kb inversion clade</taxon>
        <taxon>NPAAA clade</taxon>
        <taxon>indigoferoid/millettioid clade</taxon>
        <taxon>Phaseoleae</taxon>
        <taxon>Glycine</taxon>
        <taxon>Glycine subgen. Soja</taxon>
    </lineage>
</organism>
<name>K7MCX5_SOYBN</name>
<reference evidence="2" key="3">
    <citation type="submission" date="2018-07" db="EMBL/GenBank/DDBJ databases">
        <title>WGS assembly of Glycine max.</title>
        <authorList>
            <person name="Schmutz J."/>
            <person name="Cannon S."/>
            <person name="Schlueter J."/>
            <person name="Ma J."/>
            <person name="Mitros T."/>
            <person name="Nelson W."/>
            <person name="Hyten D."/>
            <person name="Song Q."/>
            <person name="Thelen J."/>
            <person name="Cheng J."/>
            <person name="Xu D."/>
            <person name="Hellsten U."/>
            <person name="May G."/>
            <person name="Yu Y."/>
            <person name="Sakurai T."/>
            <person name="Umezawa T."/>
            <person name="Bhattacharyya M."/>
            <person name="Sandhu D."/>
            <person name="Valliyodan B."/>
            <person name="Lindquist E."/>
            <person name="Peto M."/>
            <person name="Grant D."/>
            <person name="Shu S."/>
            <person name="Goodstein D."/>
            <person name="Barry K."/>
            <person name="Futrell-Griggs M."/>
            <person name="Abernathy B."/>
            <person name="Du J."/>
            <person name="Tian Z."/>
            <person name="Zhu L."/>
            <person name="Gill N."/>
            <person name="Joshi T."/>
            <person name="Libault M."/>
            <person name="Sethuraman A."/>
            <person name="Zhang X."/>
            <person name="Shinozaki K."/>
            <person name="Nguyen H."/>
            <person name="Wing R."/>
            <person name="Cregan P."/>
            <person name="Specht J."/>
            <person name="Grimwood J."/>
            <person name="Rokhsar D."/>
            <person name="Stacey G."/>
            <person name="Shoemaker R."/>
            <person name="Jackson S."/>
        </authorList>
    </citation>
    <scope>NUCLEOTIDE SEQUENCE</scope>
    <source>
        <tissue evidence="2">Callus</tissue>
    </source>
</reference>
<reference evidence="3" key="2">
    <citation type="submission" date="2018-02" db="UniProtKB">
        <authorList>
            <consortium name="EnsemblPlants"/>
        </authorList>
    </citation>
    <scope>IDENTIFICATION</scope>
    <source>
        <strain evidence="3">Williams 82</strain>
    </source>
</reference>
<reference evidence="2 3" key="1">
    <citation type="journal article" date="2010" name="Nature">
        <title>Genome sequence of the palaeopolyploid soybean.</title>
        <authorList>
            <person name="Schmutz J."/>
            <person name="Cannon S.B."/>
            <person name="Schlueter J."/>
            <person name="Ma J."/>
            <person name="Mitros T."/>
            <person name="Nelson W."/>
            <person name="Hyten D.L."/>
            <person name="Song Q."/>
            <person name="Thelen J.J."/>
            <person name="Cheng J."/>
            <person name="Xu D."/>
            <person name="Hellsten U."/>
            <person name="May G.D."/>
            <person name="Yu Y."/>
            <person name="Sakurai T."/>
            <person name="Umezawa T."/>
            <person name="Bhattacharyya M.K."/>
            <person name="Sandhu D."/>
            <person name="Valliyodan B."/>
            <person name="Lindquist E."/>
            <person name="Peto M."/>
            <person name="Grant D."/>
            <person name="Shu S."/>
            <person name="Goodstein D."/>
            <person name="Barry K."/>
            <person name="Futrell-Griggs M."/>
            <person name="Abernathy B."/>
            <person name="Du J."/>
            <person name="Tian Z."/>
            <person name="Zhu L."/>
            <person name="Gill N."/>
            <person name="Joshi T."/>
            <person name="Libault M."/>
            <person name="Sethuraman A."/>
            <person name="Zhang X.-C."/>
            <person name="Shinozaki K."/>
            <person name="Nguyen H.T."/>
            <person name="Wing R.A."/>
            <person name="Cregan P."/>
            <person name="Specht J."/>
            <person name="Grimwood J."/>
            <person name="Rokhsar D."/>
            <person name="Stacey G."/>
            <person name="Shoemaker R.C."/>
            <person name="Jackson S.A."/>
        </authorList>
    </citation>
    <scope>NUCLEOTIDE SEQUENCE</scope>
    <source>
        <strain evidence="3">cv. Williams 82</strain>
        <tissue evidence="2">Callus</tissue>
    </source>
</reference>
<evidence type="ECO:0000313" key="4">
    <source>
        <dbReference type="Proteomes" id="UP000008827"/>
    </source>
</evidence>
<proteinExistence type="predicted"/>
<keyword evidence="4" id="KW-1185">Reference proteome</keyword>
<evidence type="ECO:0000256" key="1">
    <source>
        <dbReference type="SAM" id="MobiDB-lite"/>
    </source>
</evidence>
<protein>
    <submittedName>
        <fullName evidence="2 3">Uncharacterized protein</fullName>
    </submittedName>
</protein>
<accession>K7MCX5</accession>
<feature type="compositionally biased region" description="Basic residues" evidence="1">
    <location>
        <begin position="1"/>
        <end position="10"/>
    </location>
</feature>
<feature type="region of interest" description="Disordered" evidence="1">
    <location>
        <begin position="1"/>
        <end position="41"/>
    </location>
</feature>
<evidence type="ECO:0000313" key="2">
    <source>
        <dbReference type="EMBL" id="KRH13108.1"/>
    </source>
</evidence>
<evidence type="ECO:0000313" key="3">
    <source>
        <dbReference type="EnsemblPlants" id="KRH13108"/>
    </source>
</evidence>
<feature type="compositionally biased region" description="Basic and acidic residues" evidence="1">
    <location>
        <begin position="11"/>
        <end position="27"/>
    </location>
</feature>
<gene>
    <name evidence="2" type="ORF">GLYMA_15G216500</name>
</gene>
<sequence>MKKKETKRRKQVGEDGRDESRFQDGRRLQKKTRGAPTEENRNLLHAVTQFGFSSSSLFRKQNPTFFFMNPNSLFPFQISITFLIQSLSPRQSLHLPRKSRKNMM</sequence>